<keyword evidence="2" id="KW-1185">Reference proteome</keyword>
<dbReference type="Proteomes" id="UP000217209">
    <property type="component" value="Chromosome"/>
</dbReference>
<name>A0A1Q2HZE1_9CORY</name>
<evidence type="ECO:0000313" key="1">
    <source>
        <dbReference type="EMBL" id="AQQ16160.1"/>
    </source>
</evidence>
<organism evidence="1 2">
    <name type="scientific">Corynebacterium glaucum</name>
    <dbReference type="NCBI Taxonomy" id="187491"/>
    <lineage>
        <taxon>Bacteria</taxon>
        <taxon>Bacillati</taxon>
        <taxon>Actinomycetota</taxon>
        <taxon>Actinomycetes</taxon>
        <taxon>Mycobacteriales</taxon>
        <taxon>Corynebacteriaceae</taxon>
        <taxon>Corynebacterium</taxon>
    </lineage>
</organism>
<sequence length="96" mass="9989">MVVGMNFLALSDTTAPTARAHLPDTSTLPTAQLSPSLAATALAAVQHKEHLLIDGTLRRLSNHLDSIATFAQTAADIDAALDTALDTALARSLRNG</sequence>
<proteinExistence type="predicted"/>
<evidence type="ECO:0000313" key="2">
    <source>
        <dbReference type="Proteomes" id="UP000217209"/>
    </source>
</evidence>
<dbReference type="EMBL" id="CP019688">
    <property type="protein sequence ID" value="AQQ16160.1"/>
    <property type="molecule type" value="Genomic_DNA"/>
</dbReference>
<dbReference type="AlphaFoldDB" id="A0A1Q2HZE1"/>
<dbReference type="KEGG" id="cgv:CGLAU_11140"/>
<protein>
    <submittedName>
        <fullName evidence="1">Uncharacterized protein</fullName>
    </submittedName>
</protein>
<accession>A0A1Q2HZE1</accession>
<reference evidence="1 2" key="1">
    <citation type="submission" date="2016-12" db="EMBL/GenBank/DDBJ databases">
        <authorList>
            <person name="Song W.-J."/>
            <person name="Kurnit D.M."/>
        </authorList>
    </citation>
    <scope>NUCLEOTIDE SEQUENCE [LARGE SCALE GENOMIC DNA]</scope>
    <source>
        <strain evidence="1 2">DSM 30827</strain>
    </source>
</reference>
<gene>
    <name evidence="1" type="ORF">CGLAU_11140</name>
</gene>